<dbReference type="EMBL" id="KB203534">
    <property type="protein sequence ID" value="ESO84367.1"/>
    <property type="molecule type" value="Genomic_DNA"/>
</dbReference>
<dbReference type="InterPro" id="IPR052818">
    <property type="entry name" value="NEDD1_Spindle_Assembly"/>
</dbReference>
<dbReference type="InterPro" id="IPR015943">
    <property type="entry name" value="WD40/YVTN_repeat-like_dom_sf"/>
</dbReference>
<dbReference type="SUPFAM" id="SSF50978">
    <property type="entry name" value="WD40 repeat-like"/>
    <property type="match status" value="1"/>
</dbReference>
<protein>
    <submittedName>
        <fullName evidence="3">Uncharacterized protein</fullName>
    </submittedName>
</protein>
<dbReference type="GO" id="GO:0043015">
    <property type="term" value="F:gamma-tubulin binding"/>
    <property type="evidence" value="ECO:0007669"/>
    <property type="project" value="TreeGrafter"/>
</dbReference>
<feature type="compositionally biased region" description="Polar residues" evidence="2">
    <location>
        <begin position="536"/>
        <end position="549"/>
    </location>
</feature>
<dbReference type="PANTHER" id="PTHR44414">
    <property type="entry name" value="PROTEIN NEDD1"/>
    <property type="match status" value="1"/>
</dbReference>
<evidence type="ECO:0000256" key="1">
    <source>
        <dbReference type="PROSITE-ProRule" id="PRU00221"/>
    </source>
</evidence>
<feature type="compositionally biased region" description="Low complexity" evidence="2">
    <location>
        <begin position="299"/>
        <end position="309"/>
    </location>
</feature>
<reference evidence="3 4" key="1">
    <citation type="journal article" date="2013" name="Nature">
        <title>Insights into bilaterian evolution from three spiralian genomes.</title>
        <authorList>
            <person name="Simakov O."/>
            <person name="Marletaz F."/>
            <person name="Cho S.J."/>
            <person name="Edsinger-Gonzales E."/>
            <person name="Havlak P."/>
            <person name="Hellsten U."/>
            <person name="Kuo D.H."/>
            <person name="Larsson T."/>
            <person name="Lv J."/>
            <person name="Arendt D."/>
            <person name="Savage R."/>
            <person name="Osoegawa K."/>
            <person name="de Jong P."/>
            <person name="Grimwood J."/>
            <person name="Chapman J.A."/>
            <person name="Shapiro H."/>
            <person name="Aerts A."/>
            <person name="Otillar R.P."/>
            <person name="Terry A.Y."/>
            <person name="Boore J.L."/>
            <person name="Grigoriev I.V."/>
            <person name="Lindberg D.R."/>
            <person name="Seaver E.C."/>
            <person name="Weisblat D.A."/>
            <person name="Putnam N.H."/>
            <person name="Rokhsar D.S."/>
        </authorList>
    </citation>
    <scope>NUCLEOTIDE SEQUENCE [LARGE SCALE GENOMIC DNA]</scope>
</reference>
<dbReference type="CTD" id="20250115"/>
<dbReference type="GO" id="GO:0005814">
    <property type="term" value="C:centriole"/>
    <property type="evidence" value="ECO:0007669"/>
    <property type="project" value="TreeGrafter"/>
</dbReference>
<sequence>MANIKLVSAGDDIKVWDSRNFGLLKTFDPHDQNTSCVCWSHCGTFLTSCSENDDKIAVTQLKNTSFPTYEINVEKGNLCVDFNSNSRYILYGGTSCLVNVWDLKTKKMKKSFKEHKSAVTSVAFNWNDAYIASGSKSGEIILHNLITGQSGAPLKAPKVQAIKQLQYHFFHKALFAAASDDGAVNLWDANTRQLKHAFKDVHKAPATGLAFSPINEMLLLSVGLDKRIALYDVQGKGNLRVLMAESPLSCIDVMADGGTLAVGTTRGKILVYDIRQGPNPVQMFMAHSGPISTLSFHPKSAASDSGKSAANKKRPPETQKMKPDNPPADPNISNQALQIVKDKTQIKQNAVNTEDVFSPIRENMGVQGSTSFNDDSLFQNSTNSAGAGAFGVFSPLQGNGTTSSLPGKYSLGNSPLVNNSYQGASSAVISPVNGSSNYSVQSYHSDPSITSYNGMIQQRGVSASPSLPQIHVHETNNTAQPHVSLNTSPNSHAASTTGGKKVMFTDQSFVAASPSNQQINDCRQDLRQEIREAWQESKSSPQKPHTSPVSDPGLFQTEFIRNLVRESQEELREEIHRDLQSLHIEMLRQFQMQQAEVMSMMEHLSLNRDLVKEVEMLREENKRLKKQF</sequence>
<dbReference type="GO" id="GO:0005737">
    <property type="term" value="C:cytoplasm"/>
    <property type="evidence" value="ECO:0007669"/>
    <property type="project" value="TreeGrafter"/>
</dbReference>
<feature type="compositionally biased region" description="Basic and acidic residues" evidence="2">
    <location>
        <begin position="314"/>
        <end position="323"/>
    </location>
</feature>
<dbReference type="InterPro" id="IPR001680">
    <property type="entry name" value="WD40_rpt"/>
</dbReference>
<name>V3ZJG3_LOTGI</name>
<feature type="repeat" description="WD" evidence="1">
    <location>
        <begin position="174"/>
        <end position="197"/>
    </location>
</feature>
<dbReference type="KEGG" id="lgi:LOTGIDRAFT_236321"/>
<dbReference type="AlphaFoldDB" id="V3ZJG3"/>
<dbReference type="PROSITE" id="PS50082">
    <property type="entry name" value="WD_REPEATS_2"/>
    <property type="match status" value="1"/>
</dbReference>
<dbReference type="STRING" id="225164.V3ZJG3"/>
<dbReference type="SMART" id="SM00320">
    <property type="entry name" value="WD40"/>
    <property type="match status" value="7"/>
</dbReference>
<dbReference type="GO" id="GO:0000278">
    <property type="term" value="P:mitotic cell cycle"/>
    <property type="evidence" value="ECO:0007669"/>
    <property type="project" value="TreeGrafter"/>
</dbReference>
<evidence type="ECO:0000256" key="2">
    <source>
        <dbReference type="SAM" id="MobiDB-lite"/>
    </source>
</evidence>
<dbReference type="Gene3D" id="2.130.10.10">
    <property type="entry name" value="YVTN repeat-like/Quinoprotein amine dehydrogenase"/>
    <property type="match status" value="2"/>
</dbReference>
<feature type="region of interest" description="Disordered" evidence="2">
    <location>
        <begin position="533"/>
        <end position="554"/>
    </location>
</feature>
<evidence type="ECO:0000313" key="3">
    <source>
        <dbReference type="EMBL" id="ESO84367.1"/>
    </source>
</evidence>
<evidence type="ECO:0000313" key="4">
    <source>
        <dbReference type="Proteomes" id="UP000030746"/>
    </source>
</evidence>
<dbReference type="GeneID" id="20250115"/>
<accession>V3ZJG3</accession>
<dbReference type="HOGENOM" id="CLU_415014_0_0_1"/>
<dbReference type="GO" id="GO:0036064">
    <property type="term" value="C:ciliary basal body"/>
    <property type="evidence" value="ECO:0007669"/>
    <property type="project" value="TreeGrafter"/>
</dbReference>
<keyword evidence="4" id="KW-1185">Reference proteome</keyword>
<dbReference type="GO" id="GO:0005813">
    <property type="term" value="C:centrosome"/>
    <property type="evidence" value="ECO:0007669"/>
    <property type="project" value="TreeGrafter"/>
</dbReference>
<dbReference type="PANTHER" id="PTHR44414:SF1">
    <property type="entry name" value="PROTEIN NEDD1"/>
    <property type="match status" value="1"/>
</dbReference>
<dbReference type="GO" id="GO:0000922">
    <property type="term" value="C:spindle pole"/>
    <property type="evidence" value="ECO:0007669"/>
    <property type="project" value="TreeGrafter"/>
</dbReference>
<dbReference type="InterPro" id="IPR036322">
    <property type="entry name" value="WD40_repeat_dom_sf"/>
</dbReference>
<dbReference type="RefSeq" id="XP_009064973.1">
    <property type="nucleotide sequence ID" value="XM_009066725.1"/>
</dbReference>
<feature type="region of interest" description="Disordered" evidence="2">
    <location>
        <begin position="295"/>
        <end position="332"/>
    </location>
</feature>
<dbReference type="OrthoDB" id="1602884at2759"/>
<gene>
    <name evidence="3" type="ORF">LOTGIDRAFT_236321</name>
</gene>
<organism evidence="3 4">
    <name type="scientific">Lottia gigantea</name>
    <name type="common">Giant owl limpet</name>
    <dbReference type="NCBI Taxonomy" id="225164"/>
    <lineage>
        <taxon>Eukaryota</taxon>
        <taxon>Metazoa</taxon>
        <taxon>Spiralia</taxon>
        <taxon>Lophotrochozoa</taxon>
        <taxon>Mollusca</taxon>
        <taxon>Gastropoda</taxon>
        <taxon>Patellogastropoda</taxon>
        <taxon>Lottioidea</taxon>
        <taxon>Lottiidae</taxon>
        <taxon>Lottia</taxon>
    </lineage>
</organism>
<dbReference type="GO" id="GO:0007020">
    <property type="term" value="P:microtubule nucleation"/>
    <property type="evidence" value="ECO:0007669"/>
    <property type="project" value="TreeGrafter"/>
</dbReference>
<proteinExistence type="predicted"/>
<dbReference type="Pfam" id="PF00400">
    <property type="entry name" value="WD40"/>
    <property type="match status" value="2"/>
</dbReference>
<dbReference type="Proteomes" id="UP000030746">
    <property type="component" value="Unassembled WGS sequence"/>
</dbReference>
<dbReference type="OMA" id="GTMVLWD"/>
<keyword evidence="1" id="KW-0853">WD repeat</keyword>